<dbReference type="Proteomes" id="UP000185783">
    <property type="component" value="Unassembled WGS sequence"/>
</dbReference>
<evidence type="ECO:0000256" key="5">
    <source>
        <dbReference type="SAM" id="Phobius"/>
    </source>
</evidence>
<dbReference type="Pfam" id="PF00015">
    <property type="entry name" value="MCPsignal"/>
    <property type="match status" value="1"/>
</dbReference>
<dbReference type="InterPro" id="IPR004089">
    <property type="entry name" value="MCPsignal_dom"/>
</dbReference>
<reference evidence="8 9" key="1">
    <citation type="submission" date="2016-03" db="EMBL/GenBank/DDBJ databases">
        <title>Genome sequence of Nesiotobacter sp. nov., a moderately halophilic alphaproteobacterium isolated from the Yellow Sea, China.</title>
        <authorList>
            <person name="Zhang G."/>
            <person name="Zhang R."/>
        </authorList>
    </citation>
    <scope>NUCLEOTIDE SEQUENCE [LARGE SCALE GENOMIC DNA]</scope>
    <source>
        <strain evidence="8 9">WB1-6</strain>
    </source>
</reference>
<dbReference type="PANTHER" id="PTHR32089:SF112">
    <property type="entry name" value="LYSOZYME-LIKE PROTEIN-RELATED"/>
    <property type="match status" value="1"/>
</dbReference>
<sequence>MNINAIRPFLSYLTSISFRIFALSALSIAAVATLSATYFIATERKTLQQERQQEFERLAELSLHAEVQSAHMRTLEKEFLLTQNLELLKWYRRENLAVQSTLQKMAVLDVASSSRESITDLTQGVAAHGQHFKTLSAAISRMGEDETKGLRGALRAAVHDVEDRLEASDLDPLTIKMLMMRRHEKDFIIRGDGKYIERIKQRHKEFDRLLAEAALPQAEKAQVATLMDQYIASFLAYSEQSSRIANIQTQLDSAFDEVTQIMDEVLGKASEGEARAHAELLRVTNQTDQIILLAGVIVLLASIILGFLIARSISRPLKDLTNSMLQLADGNMRVTVRNANAANEIGEMARAVEVFKTNAIRTKEVETQQEHEQARAQAERQSSFNQLANDFNHSVGRIVEELAQSSSQLSVTAGSMTQIAQDALARANMVDRTSLRATENAEMVASAMEEMNASIREINGQVARSANAAHRAAAALENTTTQMTSLSSTTDRIGEVISMISEIAQQTNLLALNATIESARVGEAGKGFAVVASEVKALATETSKATDSIAKLIHDVQDKTRNAADSIIDVRQAIEDVSGSTRSVAAAMEQQEATTQQVTQNITEAAAGTRDVSEGVTDLKGSSQQTQSAARSVEEAAQELNGQSQTMKDQVAGFLRTVRSA</sequence>
<evidence type="ECO:0008006" key="10">
    <source>
        <dbReference type="Google" id="ProtNLM"/>
    </source>
</evidence>
<evidence type="ECO:0000259" key="7">
    <source>
        <dbReference type="PROSITE" id="PS50885"/>
    </source>
</evidence>
<evidence type="ECO:0000256" key="2">
    <source>
        <dbReference type="ARBA" id="ARBA00029447"/>
    </source>
</evidence>
<dbReference type="Gene3D" id="6.10.340.10">
    <property type="match status" value="1"/>
</dbReference>
<dbReference type="Pfam" id="PF00672">
    <property type="entry name" value="HAMP"/>
    <property type="match status" value="1"/>
</dbReference>
<dbReference type="Gene3D" id="1.10.287.950">
    <property type="entry name" value="Methyl-accepting chemotaxis protein"/>
    <property type="match status" value="1"/>
</dbReference>
<dbReference type="PROSITE" id="PS50885">
    <property type="entry name" value="HAMP"/>
    <property type="match status" value="1"/>
</dbReference>
<feature type="compositionally biased region" description="Polar residues" evidence="4">
    <location>
        <begin position="620"/>
        <end position="630"/>
    </location>
</feature>
<feature type="domain" description="HAMP" evidence="7">
    <location>
        <begin position="311"/>
        <end position="364"/>
    </location>
</feature>
<dbReference type="InterPro" id="IPR003660">
    <property type="entry name" value="HAMP_dom"/>
</dbReference>
<evidence type="ECO:0000313" key="8">
    <source>
        <dbReference type="EMBL" id="OKL42282.1"/>
    </source>
</evidence>
<evidence type="ECO:0000259" key="6">
    <source>
        <dbReference type="PROSITE" id="PS50111"/>
    </source>
</evidence>
<comment type="caution">
    <text evidence="8">The sequence shown here is derived from an EMBL/GenBank/DDBJ whole genome shotgun (WGS) entry which is preliminary data.</text>
</comment>
<dbReference type="SMART" id="SM00304">
    <property type="entry name" value="HAMP"/>
    <property type="match status" value="1"/>
</dbReference>
<dbReference type="GO" id="GO:0007165">
    <property type="term" value="P:signal transduction"/>
    <property type="evidence" value="ECO:0007669"/>
    <property type="project" value="UniProtKB-KW"/>
</dbReference>
<accession>A0A1U7JC83</accession>
<keyword evidence="5" id="KW-1133">Transmembrane helix</keyword>
<feature type="domain" description="Methyl-accepting transducer" evidence="6">
    <location>
        <begin position="391"/>
        <end position="641"/>
    </location>
</feature>
<keyword evidence="1 3" id="KW-0807">Transducer</keyword>
<dbReference type="PANTHER" id="PTHR32089">
    <property type="entry name" value="METHYL-ACCEPTING CHEMOTAXIS PROTEIN MCPB"/>
    <property type="match status" value="1"/>
</dbReference>
<protein>
    <recommendedName>
        <fullName evidence="10">Methyl-accepting chemotaxis protein</fullName>
    </recommendedName>
</protein>
<feature type="region of interest" description="Disordered" evidence="4">
    <location>
        <begin position="607"/>
        <end position="645"/>
    </location>
</feature>
<dbReference type="STRING" id="197461.A3843_00920"/>
<evidence type="ECO:0000313" key="9">
    <source>
        <dbReference type="Proteomes" id="UP000185783"/>
    </source>
</evidence>
<dbReference type="SUPFAM" id="SSF58104">
    <property type="entry name" value="Methyl-accepting chemotaxis protein (MCP) signaling domain"/>
    <property type="match status" value="1"/>
</dbReference>
<comment type="similarity">
    <text evidence="2">Belongs to the methyl-accepting chemotaxis (MCP) protein family.</text>
</comment>
<dbReference type="AlphaFoldDB" id="A0A1U7JC83"/>
<dbReference type="SMART" id="SM01358">
    <property type="entry name" value="HBM"/>
    <property type="match status" value="1"/>
</dbReference>
<keyword evidence="5" id="KW-0472">Membrane</keyword>
<dbReference type="PROSITE" id="PS50111">
    <property type="entry name" value="CHEMOTAXIS_TRANSDUC_2"/>
    <property type="match status" value="1"/>
</dbReference>
<dbReference type="EMBL" id="LVVZ01000051">
    <property type="protein sequence ID" value="OKL42282.1"/>
    <property type="molecule type" value="Genomic_DNA"/>
</dbReference>
<feature type="transmembrane region" description="Helical" evidence="5">
    <location>
        <begin position="20"/>
        <end position="41"/>
    </location>
</feature>
<name>A0A1U7JC83_9HYPH</name>
<dbReference type="CDD" id="cd06225">
    <property type="entry name" value="HAMP"/>
    <property type="match status" value="1"/>
</dbReference>
<evidence type="ECO:0000256" key="4">
    <source>
        <dbReference type="SAM" id="MobiDB-lite"/>
    </source>
</evidence>
<feature type="transmembrane region" description="Helical" evidence="5">
    <location>
        <begin position="290"/>
        <end position="310"/>
    </location>
</feature>
<dbReference type="SMART" id="SM00283">
    <property type="entry name" value="MA"/>
    <property type="match status" value="1"/>
</dbReference>
<dbReference type="SUPFAM" id="SSF158472">
    <property type="entry name" value="HAMP domain-like"/>
    <property type="match status" value="1"/>
</dbReference>
<proteinExistence type="inferred from homology"/>
<dbReference type="InterPro" id="IPR032255">
    <property type="entry name" value="HBM"/>
</dbReference>
<gene>
    <name evidence="8" type="ORF">A3843_00920</name>
</gene>
<evidence type="ECO:0000256" key="1">
    <source>
        <dbReference type="ARBA" id="ARBA00023224"/>
    </source>
</evidence>
<keyword evidence="5" id="KW-0812">Transmembrane</keyword>
<dbReference type="GO" id="GO:0016020">
    <property type="term" value="C:membrane"/>
    <property type="evidence" value="ECO:0007669"/>
    <property type="project" value="InterPro"/>
</dbReference>
<keyword evidence="9" id="KW-1185">Reference proteome</keyword>
<organism evidence="8 9">
    <name type="scientific">Pseudovibrio exalbescens</name>
    <dbReference type="NCBI Taxonomy" id="197461"/>
    <lineage>
        <taxon>Bacteria</taxon>
        <taxon>Pseudomonadati</taxon>
        <taxon>Pseudomonadota</taxon>
        <taxon>Alphaproteobacteria</taxon>
        <taxon>Hyphomicrobiales</taxon>
        <taxon>Stappiaceae</taxon>
        <taxon>Pseudovibrio</taxon>
    </lineage>
</organism>
<evidence type="ECO:0000256" key="3">
    <source>
        <dbReference type="PROSITE-ProRule" id="PRU00284"/>
    </source>
</evidence>